<comment type="catalytic activity">
    <reaction evidence="7 8">
        <text>N-terminal L-glutaminyl-[protein] + H2O = N-terminal L-glutamyl-[protein] + NH4(+)</text>
        <dbReference type="Rhea" id="RHEA:50680"/>
        <dbReference type="Rhea" id="RHEA-COMP:12668"/>
        <dbReference type="Rhea" id="RHEA-COMP:12777"/>
        <dbReference type="ChEBI" id="CHEBI:15377"/>
        <dbReference type="ChEBI" id="CHEBI:28938"/>
        <dbReference type="ChEBI" id="CHEBI:64721"/>
        <dbReference type="ChEBI" id="CHEBI:64722"/>
        <dbReference type="EC" id="3.5.1.122"/>
    </reaction>
</comment>
<evidence type="ECO:0000256" key="7">
    <source>
        <dbReference type="ARBA" id="ARBA00048768"/>
    </source>
</evidence>
<dbReference type="EC" id="3.5.1.122" evidence="3 8"/>
<reference evidence="10" key="1">
    <citation type="submission" date="2022-03" db="EMBL/GenBank/DDBJ databases">
        <authorList>
            <person name="Martin C."/>
        </authorList>
    </citation>
    <scope>NUCLEOTIDE SEQUENCE</scope>
</reference>
<dbReference type="GO" id="GO:0008418">
    <property type="term" value="F:protein-N-terminal asparagine amidohydrolase activity"/>
    <property type="evidence" value="ECO:0007669"/>
    <property type="project" value="UniProtKB-UniRule"/>
</dbReference>
<dbReference type="FunFam" id="3.10.620.10:FF:000001">
    <property type="entry name" value="Blast:Protein N-terminal glutamine amidohydrolase"/>
    <property type="match status" value="1"/>
</dbReference>
<keyword evidence="11" id="KW-1185">Reference proteome</keyword>
<comment type="similarity">
    <text evidence="1 8">Belongs to the NTAQ1 family.</text>
</comment>
<keyword evidence="5 8" id="KW-0378">Hydrolase</keyword>
<dbReference type="GO" id="GO:0005634">
    <property type="term" value="C:nucleus"/>
    <property type="evidence" value="ECO:0007669"/>
    <property type="project" value="TreeGrafter"/>
</dbReference>
<accession>A0A8S4P8E4</accession>
<evidence type="ECO:0000256" key="1">
    <source>
        <dbReference type="ARBA" id="ARBA00008985"/>
    </source>
</evidence>
<dbReference type="GO" id="GO:0005829">
    <property type="term" value="C:cytosol"/>
    <property type="evidence" value="ECO:0007669"/>
    <property type="project" value="TreeGrafter"/>
</dbReference>
<dbReference type="Pfam" id="PF09764">
    <property type="entry name" value="Nt_Gln_amidase"/>
    <property type="match status" value="1"/>
</dbReference>
<dbReference type="AlphaFoldDB" id="A0A8S4P8E4"/>
<dbReference type="EMBL" id="CAIIXF020000007">
    <property type="protein sequence ID" value="CAH1789410.1"/>
    <property type="molecule type" value="Genomic_DNA"/>
</dbReference>
<evidence type="ECO:0000259" key="9">
    <source>
        <dbReference type="Pfam" id="PF09764"/>
    </source>
</evidence>
<dbReference type="GO" id="GO:0070773">
    <property type="term" value="F:protein-N-terminal glutamine amidohydrolase activity"/>
    <property type="evidence" value="ECO:0007669"/>
    <property type="project" value="UniProtKB-UniRule"/>
</dbReference>
<dbReference type="PANTHER" id="PTHR13035">
    <property type="entry name" value="PROTEIN N-TERMINAL GLUTAMINE AMIDOHYDROLASE"/>
    <property type="match status" value="1"/>
</dbReference>
<dbReference type="OrthoDB" id="191192at2759"/>
<evidence type="ECO:0000313" key="10">
    <source>
        <dbReference type="EMBL" id="CAH1789410.1"/>
    </source>
</evidence>
<evidence type="ECO:0000256" key="6">
    <source>
        <dbReference type="ARBA" id="ARBA00029677"/>
    </source>
</evidence>
<sequence>MANQEIEGNILPSHENCVYTKCYCEENVWKMCEMITRNSGTNTIQRCFAVFVSNPLRMVPLWCQKASPDPLNKPVCWDYHVFLVYPSPSCSLVYDLDTILPYPCTLDEYVSNTFISDNHLKPDYHRFFRVIPAVDYLRVFASDRSHMLTDEGTWQATPPEYPCIQSECSKNNIQEFINMEADKGYGHVMKLEQFASIMKSLTLWKIYVQDTGTTDTKIGQCDHIQESNDISLTNGLIDEKSSDLNLLDNT</sequence>
<dbReference type="Proteomes" id="UP000749559">
    <property type="component" value="Unassembled WGS sequence"/>
</dbReference>
<name>A0A8S4P8E4_OWEFU</name>
<comment type="caution">
    <text evidence="10">The sequence shown here is derived from an EMBL/GenBank/DDBJ whole genome shotgun (WGS) entry which is preliminary data.</text>
</comment>
<dbReference type="PANTHER" id="PTHR13035:SF0">
    <property type="entry name" value="PROTEIN N-TERMINAL GLUTAMINE AMIDOHYDROLASE"/>
    <property type="match status" value="1"/>
</dbReference>
<comment type="function">
    <text evidence="8">Mediates the side-chain deamidation of N-terminal glutamine residues to glutamate, an important step in N-end rule pathway of protein degradation. Conversion of the resulting N-terminal glutamine to glutamate renders the protein susceptible to arginylation, polyubiquitination and degradation as specified by the N-end rule. Does not act on substrates with internal or C-terminal glutamine and does not act on non-glutamine residues in any position.</text>
</comment>
<dbReference type="InterPro" id="IPR039733">
    <property type="entry name" value="NTAQ1"/>
</dbReference>
<feature type="domain" description="Protein N-terminal glutamine amidohydrolase alpha beta roll" evidence="9">
    <location>
        <begin position="19"/>
        <end position="196"/>
    </location>
</feature>
<dbReference type="InterPro" id="IPR037132">
    <property type="entry name" value="N_Gln_amidohydro_ab_roll_sf"/>
</dbReference>
<organism evidence="10 11">
    <name type="scientific">Owenia fusiformis</name>
    <name type="common">Polychaete worm</name>
    <dbReference type="NCBI Taxonomy" id="6347"/>
    <lineage>
        <taxon>Eukaryota</taxon>
        <taxon>Metazoa</taxon>
        <taxon>Spiralia</taxon>
        <taxon>Lophotrochozoa</taxon>
        <taxon>Annelida</taxon>
        <taxon>Polychaeta</taxon>
        <taxon>Sedentaria</taxon>
        <taxon>Canalipalpata</taxon>
        <taxon>Sabellida</taxon>
        <taxon>Oweniida</taxon>
        <taxon>Oweniidae</taxon>
        <taxon>Owenia</taxon>
    </lineage>
</organism>
<evidence type="ECO:0000256" key="5">
    <source>
        <dbReference type="ARBA" id="ARBA00022801"/>
    </source>
</evidence>
<evidence type="ECO:0000256" key="4">
    <source>
        <dbReference type="ARBA" id="ARBA00021247"/>
    </source>
</evidence>
<comment type="subunit">
    <text evidence="2 8">Monomer.</text>
</comment>
<dbReference type="Gene3D" id="3.10.620.10">
    <property type="entry name" value="Protein N-terminal glutamine amidohydrolase, alpha beta roll"/>
    <property type="match status" value="1"/>
</dbReference>
<evidence type="ECO:0000256" key="2">
    <source>
        <dbReference type="ARBA" id="ARBA00011245"/>
    </source>
</evidence>
<protein>
    <recommendedName>
        <fullName evidence="4 8">Protein N-terminal glutamine amidohydrolase</fullName>
        <ecNumber evidence="3 8">3.5.1.122</ecNumber>
    </recommendedName>
    <alternativeName>
        <fullName evidence="6 8">Protein NH2-terminal glutamine deamidase</fullName>
    </alternativeName>
</protein>
<evidence type="ECO:0000256" key="8">
    <source>
        <dbReference type="RuleBase" id="RU367082"/>
    </source>
</evidence>
<proteinExistence type="inferred from homology"/>
<gene>
    <name evidence="10" type="ORF">OFUS_LOCUS14776</name>
</gene>
<evidence type="ECO:0000313" key="11">
    <source>
        <dbReference type="Proteomes" id="UP000749559"/>
    </source>
</evidence>
<evidence type="ECO:0000256" key="3">
    <source>
        <dbReference type="ARBA" id="ARBA00012718"/>
    </source>
</evidence>
<dbReference type="InterPro" id="IPR023128">
    <property type="entry name" value="Prot_N_Gln_amidohydro_ab_roll"/>
</dbReference>